<reference evidence="1 2" key="1">
    <citation type="submission" date="2016-10" db="EMBL/GenBank/DDBJ databases">
        <authorList>
            <person name="de Groot N.N."/>
        </authorList>
    </citation>
    <scope>NUCLEOTIDE SEQUENCE [LARGE SCALE GENOMIC DNA]</scope>
    <source>
        <strain evidence="2">L7-484,KACC 16230,DSM 25025</strain>
    </source>
</reference>
<evidence type="ECO:0000313" key="1">
    <source>
        <dbReference type="EMBL" id="SDO16350.1"/>
    </source>
</evidence>
<name>A0A1H0HBB1_9HYPH</name>
<dbReference type="OrthoDB" id="8098723at2"/>
<dbReference type="Proteomes" id="UP000198793">
    <property type="component" value="Unassembled WGS sequence"/>
</dbReference>
<accession>A0A1H0HBB1</accession>
<keyword evidence="2" id="KW-1185">Reference proteome</keyword>
<dbReference type="RefSeq" id="WP_139183983.1">
    <property type="nucleotide sequence ID" value="NZ_FNIT01000004.1"/>
</dbReference>
<proteinExistence type="predicted"/>
<dbReference type="AlphaFoldDB" id="A0A1H0HBB1"/>
<dbReference type="EMBL" id="FNIT01000004">
    <property type="protein sequence ID" value="SDO16350.1"/>
    <property type="molecule type" value="Genomic_DNA"/>
</dbReference>
<sequence length="81" mass="8805">MTPTDRCPVTDEAATTQSVVGDFIEVECPTCGTFRVAQSALAQLRDMPEGLSLDALSKAKKRAEINEDEVPVIKTYDLVMS</sequence>
<protein>
    <submittedName>
        <fullName evidence="1">Uncharacterized protein</fullName>
    </submittedName>
</protein>
<evidence type="ECO:0000313" key="2">
    <source>
        <dbReference type="Proteomes" id="UP000198793"/>
    </source>
</evidence>
<organism evidence="1 2">
    <name type="scientific">Aureimonas jatrophae</name>
    <dbReference type="NCBI Taxonomy" id="1166073"/>
    <lineage>
        <taxon>Bacteria</taxon>
        <taxon>Pseudomonadati</taxon>
        <taxon>Pseudomonadota</taxon>
        <taxon>Alphaproteobacteria</taxon>
        <taxon>Hyphomicrobiales</taxon>
        <taxon>Aurantimonadaceae</taxon>
        <taxon>Aureimonas</taxon>
    </lineage>
</organism>
<gene>
    <name evidence="1" type="ORF">SAMN05192530_1046</name>
</gene>
<dbReference type="STRING" id="1166073.SAMN05192530_1046"/>